<proteinExistence type="predicted"/>
<protein>
    <recommendedName>
        <fullName evidence="4">SH3 domain-containing protein</fullName>
    </recommendedName>
</protein>
<accession>A0A2Y9U0Z4</accession>
<dbReference type="Proteomes" id="UP000244908">
    <property type="component" value="Chromosome"/>
</dbReference>
<feature type="chain" id="PRO_5015969504" description="SH3 domain-containing protein" evidence="1">
    <location>
        <begin position="22"/>
        <end position="238"/>
    </location>
</feature>
<keyword evidence="3" id="KW-1185">Reference proteome</keyword>
<gene>
    <name evidence="2" type="ORF">HYN51_14345</name>
</gene>
<dbReference type="EMBL" id="CP029185">
    <property type="protein sequence ID" value="AWH89625.1"/>
    <property type="molecule type" value="Genomic_DNA"/>
</dbReference>
<evidence type="ECO:0000256" key="1">
    <source>
        <dbReference type="SAM" id="SignalP"/>
    </source>
</evidence>
<sequence>MIKFISLFLMIFLSFISDLQAEDKSCSIDFCGGIALPKSIKDLINGGYNNIEVVNLLNKRYLTITSNNEINKCSILFSINENSIDDTSVFPKGNQICNYKIINNNFVSHWRDGGKWYEDIYQMKDSKGELIFRDECIGCDLIKRTVYSKNKIKSTALLTGDDNFTERKTISGVISVNKAILLKSANSNDKLRAYLIKGDVFDLIDMSDDGGFYKIKYLMKNNKILVAWISVDEFSISR</sequence>
<organism evidence="2 3">
    <name type="scientific">Limnobaculum parvum</name>
    <dbReference type="NCBI Taxonomy" id="2172103"/>
    <lineage>
        <taxon>Bacteria</taxon>
        <taxon>Pseudomonadati</taxon>
        <taxon>Pseudomonadota</taxon>
        <taxon>Gammaproteobacteria</taxon>
        <taxon>Enterobacterales</taxon>
        <taxon>Budviciaceae</taxon>
        <taxon>Limnobaculum</taxon>
    </lineage>
</organism>
<evidence type="ECO:0000313" key="2">
    <source>
        <dbReference type="EMBL" id="AWH89625.1"/>
    </source>
</evidence>
<dbReference type="RefSeq" id="WP_108901669.1">
    <property type="nucleotide sequence ID" value="NZ_CP029185.2"/>
</dbReference>
<reference evidence="2 3" key="1">
    <citation type="journal article" date="2019" name="Int. J. Syst. Evol. Microbiol.">
        <title>Limnobaculum parvum gen. nov., sp. nov., isolated from a freshwater lake.</title>
        <authorList>
            <person name="Baek C."/>
            <person name="Shin S.K."/>
            <person name="Yi H."/>
        </authorList>
    </citation>
    <scope>NUCLEOTIDE SEQUENCE [LARGE SCALE GENOMIC DNA]</scope>
    <source>
        <strain evidence="2 3">HYN0051</strain>
    </source>
</reference>
<name>A0A2Y9U0Z4_9GAMM</name>
<evidence type="ECO:0000313" key="3">
    <source>
        <dbReference type="Proteomes" id="UP000244908"/>
    </source>
</evidence>
<dbReference type="AlphaFoldDB" id="A0A2Y9U0Z4"/>
<evidence type="ECO:0008006" key="4">
    <source>
        <dbReference type="Google" id="ProtNLM"/>
    </source>
</evidence>
<feature type="signal peptide" evidence="1">
    <location>
        <begin position="1"/>
        <end position="21"/>
    </location>
</feature>
<keyword evidence="1" id="KW-0732">Signal</keyword>
<dbReference type="OrthoDB" id="6884118at2"/>
<dbReference type="KEGG" id="lpv:HYN51_14345"/>